<organism evidence="1 2">
    <name type="scientific">Cerasicoccus arenae</name>
    <dbReference type="NCBI Taxonomy" id="424488"/>
    <lineage>
        <taxon>Bacteria</taxon>
        <taxon>Pseudomonadati</taxon>
        <taxon>Verrucomicrobiota</taxon>
        <taxon>Opitutia</taxon>
        <taxon>Puniceicoccales</taxon>
        <taxon>Cerasicoccaceae</taxon>
        <taxon>Cerasicoccus</taxon>
    </lineage>
</organism>
<evidence type="ECO:0000313" key="1">
    <source>
        <dbReference type="EMBL" id="GHC11544.1"/>
    </source>
</evidence>
<dbReference type="Proteomes" id="UP000642829">
    <property type="component" value="Unassembled WGS sequence"/>
</dbReference>
<comment type="caution">
    <text evidence="1">The sequence shown here is derived from an EMBL/GenBank/DDBJ whole genome shotgun (WGS) entry which is preliminary data.</text>
</comment>
<name>A0A8J3GG72_9BACT</name>
<dbReference type="PANTHER" id="PTHR37833:SF1">
    <property type="entry name" value="SIGNAL PEPTIDE PROTEIN"/>
    <property type="match status" value="1"/>
</dbReference>
<accession>A0A8J3GG72</accession>
<dbReference type="Gene3D" id="2.60.40.10">
    <property type="entry name" value="Immunoglobulins"/>
    <property type="match status" value="1"/>
</dbReference>
<dbReference type="PANTHER" id="PTHR37833">
    <property type="entry name" value="LIPOPROTEIN-RELATED"/>
    <property type="match status" value="1"/>
</dbReference>
<gene>
    <name evidence="1" type="ORF">GCM10007047_31010</name>
</gene>
<reference evidence="1" key="2">
    <citation type="submission" date="2020-09" db="EMBL/GenBank/DDBJ databases">
        <authorList>
            <person name="Sun Q."/>
            <person name="Kim S."/>
        </authorList>
    </citation>
    <scope>NUCLEOTIDE SEQUENCE</scope>
    <source>
        <strain evidence="1">KCTC 12870</strain>
    </source>
</reference>
<dbReference type="RefSeq" id="WP_189516918.1">
    <property type="nucleotide sequence ID" value="NZ_JAENIH010000009.1"/>
</dbReference>
<evidence type="ECO:0008006" key="3">
    <source>
        <dbReference type="Google" id="ProtNLM"/>
    </source>
</evidence>
<dbReference type="Pfam" id="PF07610">
    <property type="entry name" value="DUF1573"/>
    <property type="match status" value="1"/>
</dbReference>
<dbReference type="InterPro" id="IPR011467">
    <property type="entry name" value="DUF1573"/>
</dbReference>
<dbReference type="InterPro" id="IPR013783">
    <property type="entry name" value="Ig-like_fold"/>
</dbReference>
<keyword evidence="2" id="KW-1185">Reference proteome</keyword>
<sequence>MHKQIHNPTDRLRLLDVRRVFTAFLLAFTAVPNLSAKLEFPVTAISEKAELGAEKYPFVFTFENAGDQTVKITDVKTSCGCTTTDLDKKVYQPGEKGEIKGNFKIGDRQGVQRKSITIKTNDLGQPEIKLELMVEIPQPLSLKPGLLFWRLGSDPDAKVIEVESNEEFGIEIVSVESASEDFNVQLVKPSSSAGTVSTDGKGCEISVSPVSTAEAKRVLIKIAAANAQGFKRTYYAHALVR</sequence>
<evidence type="ECO:0000313" key="2">
    <source>
        <dbReference type="Proteomes" id="UP000642829"/>
    </source>
</evidence>
<reference evidence="1" key="1">
    <citation type="journal article" date="2014" name="Int. J. Syst. Evol. Microbiol.">
        <title>Complete genome sequence of Corynebacterium casei LMG S-19264T (=DSM 44701T), isolated from a smear-ripened cheese.</title>
        <authorList>
            <consortium name="US DOE Joint Genome Institute (JGI-PGF)"/>
            <person name="Walter F."/>
            <person name="Albersmeier A."/>
            <person name="Kalinowski J."/>
            <person name="Ruckert C."/>
        </authorList>
    </citation>
    <scope>NUCLEOTIDE SEQUENCE</scope>
    <source>
        <strain evidence="1">KCTC 12870</strain>
    </source>
</reference>
<dbReference type="AlphaFoldDB" id="A0A8J3GG72"/>
<proteinExistence type="predicted"/>
<protein>
    <recommendedName>
        <fullName evidence="3">DUF1573 domain-containing protein</fullName>
    </recommendedName>
</protein>
<dbReference type="EMBL" id="BMXG01000026">
    <property type="protein sequence ID" value="GHC11544.1"/>
    <property type="molecule type" value="Genomic_DNA"/>
</dbReference>